<evidence type="ECO:0000256" key="11">
    <source>
        <dbReference type="SAM" id="Phobius"/>
    </source>
</evidence>
<dbReference type="PROSITE" id="PS50111">
    <property type="entry name" value="CHEMOTAXIS_TRANSDUC_2"/>
    <property type="match status" value="1"/>
</dbReference>
<proteinExistence type="inferred from homology"/>
<dbReference type="GO" id="GO:0007165">
    <property type="term" value="P:signal transduction"/>
    <property type="evidence" value="ECO:0007669"/>
    <property type="project" value="UniProtKB-KW"/>
</dbReference>
<feature type="transmembrane region" description="Helical" evidence="11">
    <location>
        <begin position="275"/>
        <end position="301"/>
    </location>
</feature>
<gene>
    <name evidence="14" type="ORF">SAMN04488500_10247</name>
</gene>
<accession>A0A1W1YP95</accession>
<dbReference type="InterPro" id="IPR033479">
    <property type="entry name" value="dCache_1"/>
</dbReference>
<evidence type="ECO:0000256" key="2">
    <source>
        <dbReference type="ARBA" id="ARBA00022475"/>
    </source>
</evidence>
<keyword evidence="2" id="KW-1003">Cell membrane</keyword>
<dbReference type="CDD" id="cd12912">
    <property type="entry name" value="PDC2_MCP_like"/>
    <property type="match status" value="1"/>
</dbReference>
<dbReference type="Pfam" id="PF00672">
    <property type="entry name" value="HAMP"/>
    <property type="match status" value="1"/>
</dbReference>
<keyword evidence="4 11" id="KW-0812">Transmembrane</keyword>
<dbReference type="Gene3D" id="1.10.287.950">
    <property type="entry name" value="Methyl-accepting chemotaxis protein"/>
    <property type="match status" value="1"/>
</dbReference>
<keyword evidence="3" id="KW-0145">Chemotaxis</keyword>
<dbReference type="AlphaFoldDB" id="A0A1W1YP95"/>
<protein>
    <submittedName>
        <fullName evidence="14">Methyl-accepting chemotaxis sensory transducer with Cache sensor</fullName>
    </submittedName>
</protein>
<evidence type="ECO:0000256" key="6">
    <source>
        <dbReference type="ARBA" id="ARBA00023136"/>
    </source>
</evidence>
<evidence type="ECO:0000256" key="3">
    <source>
        <dbReference type="ARBA" id="ARBA00022500"/>
    </source>
</evidence>
<dbReference type="STRING" id="112901.SAMN04488500_10247"/>
<evidence type="ECO:0000256" key="10">
    <source>
        <dbReference type="SAM" id="MobiDB-lite"/>
    </source>
</evidence>
<dbReference type="InterPro" id="IPR003660">
    <property type="entry name" value="HAMP_dom"/>
</dbReference>
<feature type="compositionally biased region" description="Low complexity" evidence="10">
    <location>
        <begin position="621"/>
        <end position="635"/>
    </location>
</feature>
<evidence type="ECO:0000259" key="12">
    <source>
        <dbReference type="PROSITE" id="PS50111"/>
    </source>
</evidence>
<comment type="similarity">
    <text evidence="8">Belongs to the methyl-accepting chemotaxis (MCP) protein family.</text>
</comment>
<keyword evidence="5 11" id="KW-1133">Transmembrane helix</keyword>
<dbReference type="InterPro" id="IPR004089">
    <property type="entry name" value="MCPsignal_dom"/>
</dbReference>
<dbReference type="EMBL" id="FWXI01000002">
    <property type="protein sequence ID" value="SMC38015.1"/>
    <property type="molecule type" value="Genomic_DNA"/>
</dbReference>
<feature type="domain" description="HAMP" evidence="13">
    <location>
        <begin position="299"/>
        <end position="352"/>
    </location>
</feature>
<dbReference type="SMART" id="SM00304">
    <property type="entry name" value="HAMP"/>
    <property type="match status" value="1"/>
</dbReference>
<keyword evidence="15" id="KW-1185">Reference proteome</keyword>
<evidence type="ECO:0000313" key="14">
    <source>
        <dbReference type="EMBL" id="SMC38015.1"/>
    </source>
</evidence>
<reference evidence="14 15" key="1">
    <citation type="submission" date="2017-04" db="EMBL/GenBank/DDBJ databases">
        <authorList>
            <person name="Afonso C.L."/>
            <person name="Miller P.J."/>
            <person name="Scott M.A."/>
            <person name="Spackman E."/>
            <person name="Goraichik I."/>
            <person name="Dimitrov K.M."/>
            <person name="Suarez D.L."/>
            <person name="Swayne D.E."/>
        </authorList>
    </citation>
    <scope>NUCLEOTIDE SEQUENCE [LARGE SCALE GENOMIC DNA]</scope>
    <source>
        <strain evidence="14 15">DSM 5090</strain>
    </source>
</reference>
<evidence type="ECO:0000313" key="15">
    <source>
        <dbReference type="Proteomes" id="UP000192738"/>
    </source>
</evidence>
<dbReference type="SMART" id="SM00283">
    <property type="entry name" value="MA"/>
    <property type="match status" value="1"/>
</dbReference>
<dbReference type="Proteomes" id="UP000192738">
    <property type="component" value="Unassembled WGS sequence"/>
</dbReference>
<evidence type="ECO:0000256" key="4">
    <source>
        <dbReference type="ARBA" id="ARBA00022692"/>
    </source>
</evidence>
<dbReference type="SUPFAM" id="SSF103190">
    <property type="entry name" value="Sensory domain-like"/>
    <property type="match status" value="1"/>
</dbReference>
<dbReference type="RefSeq" id="WP_176215359.1">
    <property type="nucleotide sequence ID" value="NZ_CP155572.1"/>
</dbReference>
<organism evidence="14 15">
    <name type="scientific">Sporomusa malonica</name>
    <dbReference type="NCBI Taxonomy" id="112901"/>
    <lineage>
        <taxon>Bacteria</taxon>
        <taxon>Bacillati</taxon>
        <taxon>Bacillota</taxon>
        <taxon>Negativicutes</taxon>
        <taxon>Selenomonadales</taxon>
        <taxon>Sporomusaceae</taxon>
        <taxon>Sporomusa</taxon>
    </lineage>
</organism>
<feature type="domain" description="Methyl-accepting transducer" evidence="12">
    <location>
        <begin position="371"/>
        <end position="635"/>
    </location>
</feature>
<evidence type="ECO:0000256" key="8">
    <source>
        <dbReference type="ARBA" id="ARBA00029447"/>
    </source>
</evidence>
<evidence type="ECO:0000256" key="9">
    <source>
        <dbReference type="PROSITE-ProRule" id="PRU00284"/>
    </source>
</evidence>
<feature type="region of interest" description="Disordered" evidence="10">
    <location>
        <begin position="612"/>
        <end position="635"/>
    </location>
</feature>
<dbReference type="PROSITE" id="PS50885">
    <property type="entry name" value="HAMP"/>
    <property type="match status" value="1"/>
</dbReference>
<dbReference type="CDD" id="cd12914">
    <property type="entry name" value="PDC1_DGC_like"/>
    <property type="match status" value="1"/>
</dbReference>
<dbReference type="Pfam" id="PF00015">
    <property type="entry name" value="MCPsignal"/>
    <property type="match status" value="1"/>
</dbReference>
<sequence>MKSIRIKLVVTVAALFVFALSLLAGLNYWQAKNIIIQDVEAELTNMSKNCSQETAEWLERTKSEIAGLARSPVITTGKREEIVPYLAAELNTAKIYESLIWIDNAGNYFDFKGETGTLAEREYFKRSIKGETVISDPVISKKTNNPIVIISLPIRNENRIIGVLAGAINIEAVEKLVLGVKTGETGYAYVIQGDGVIIFHPNKDIALKVSSLTDPNATPALKAATEKMTKGEQGLVSYEYLGVNKYLAYAPIKGTNWSLGVNVPVSEIIAKLNTFTWTSLAISIVVLILAIFVVFITATWICKPLKALESAANGIADGDLTVTNIDVHSGDELEHLSRIFETMVSNLRSLVQQINDSSQQVAASSQQLTANAEQSAQVAGQVAASITDTAQGVDCQVTTVDKALQLVEKIAAGAQEEAVKTENSIVIANKAVEAATAGNKAVDIAVSQMNHIRQTVETSSQVVAELGEQSKEIGQIVETISGIAAQTNLLALNAAIEAARAGEQGRGFAVVAEEVRKLAEQSQEAAKQIATLIGDIQGKTDKAVVAMVKGTQEVRRGSEVVDQAGQSFLDIDRHIKEVAAIAQGTASGMKQLVGSSQQVVESMQGVEHISREISSQTQTISAASEEQSASMEEIASSSHHLAQLAEQLQSAVNRFKL</sequence>
<evidence type="ECO:0000256" key="7">
    <source>
        <dbReference type="ARBA" id="ARBA00023224"/>
    </source>
</evidence>
<comment type="subcellular location">
    <subcellularLocation>
        <location evidence="1">Cell membrane</location>
        <topology evidence="1">Multi-pass membrane protein</topology>
    </subcellularLocation>
</comment>
<dbReference type="CDD" id="cd11386">
    <property type="entry name" value="MCP_signal"/>
    <property type="match status" value="1"/>
</dbReference>
<evidence type="ECO:0000256" key="1">
    <source>
        <dbReference type="ARBA" id="ARBA00004651"/>
    </source>
</evidence>
<dbReference type="InterPro" id="IPR029151">
    <property type="entry name" value="Sensor-like_sf"/>
</dbReference>
<dbReference type="GO" id="GO:0005886">
    <property type="term" value="C:plasma membrane"/>
    <property type="evidence" value="ECO:0007669"/>
    <property type="project" value="UniProtKB-SubCell"/>
</dbReference>
<dbReference type="Pfam" id="PF02743">
    <property type="entry name" value="dCache_1"/>
    <property type="match status" value="1"/>
</dbReference>
<keyword evidence="6 11" id="KW-0472">Membrane</keyword>
<keyword evidence="7 9" id="KW-0807">Transducer</keyword>
<dbReference type="Gene3D" id="3.30.450.20">
    <property type="entry name" value="PAS domain"/>
    <property type="match status" value="1"/>
</dbReference>
<dbReference type="CDD" id="cd06225">
    <property type="entry name" value="HAMP"/>
    <property type="match status" value="1"/>
</dbReference>
<evidence type="ECO:0000256" key="5">
    <source>
        <dbReference type="ARBA" id="ARBA00022989"/>
    </source>
</evidence>
<dbReference type="PANTHER" id="PTHR32089:SF112">
    <property type="entry name" value="LYSOZYME-LIKE PROTEIN-RELATED"/>
    <property type="match status" value="1"/>
</dbReference>
<dbReference type="SUPFAM" id="SSF58104">
    <property type="entry name" value="Methyl-accepting chemotaxis protein (MCP) signaling domain"/>
    <property type="match status" value="1"/>
</dbReference>
<evidence type="ECO:0000259" key="13">
    <source>
        <dbReference type="PROSITE" id="PS50885"/>
    </source>
</evidence>
<dbReference type="Gene3D" id="6.10.340.10">
    <property type="match status" value="1"/>
</dbReference>
<dbReference type="GO" id="GO:0006935">
    <property type="term" value="P:chemotaxis"/>
    <property type="evidence" value="ECO:0007669"/>
    <property type="project" value="UniProtKB-KW"/>
</dbReference>
<name>A0A1W1YP95_9FIRM</name>
<dbReference type="PANTHER" id="PTHR32089">
    <property type="entry name" value="METHYL-ACCEPTING CHEMOTAXIS PROTEIN MCPB"/>
    <property type="match status" value="1"/>
</dbReference>